<dbReference type="GO" id="GO:0016620">
    <property type="term" value="F:oxidoreductase activity, acting on the aldehyde or oxo group of donors, NAD or NADP as acceptor"/>
    <property type="evidence" value="ECO:0007669"/>
    <property type="project" value="InterPro"/>
</dbReference>
<gene>
    <name evidence="3" type="ORF">Tharo_1136</name>
</gene>
<dbReference type="InterPro" id="IPR016161">
    <property type="entry name" value="Ald_DH/histidinol_DH"/>
</dbReference>
<evidence type="ECO:0000259" key="2">
    <source>
        <dbReference type="Pfam" id="PF00171"/>
    </source>
</evidence>
<accession>A0A2R4BLJ2</accession>
<dbReference type="Gene3D" id="3.40.309.10">
    <property type="entry name" value="Aldehyde Dehydrogenase, Chain A, domain 2"/>
    <property type="match status" value="1"/>
</dbReference>
<organism evidence="3 4">
    <name type="scientific">Thauera aromatica K172</name>
    <dbReference type="NCBI Taxonomy" id="44139"/>
    <lineage>
        <taxon>Bacteria</taxon>
        <taxon>Pseudomonadati</taxon>
        <taxon>Pseudomonadota</taxon>
        <taxon>Betaproteobacteria</taxon>
        <taxon>Rhodocyclales</taxon>
        <taxon>Zoogloeaceae</taxon>
        <taxon>Thauera</taxon>
    </lineage>
</organism>
<evidence type="ECO:0000256" key="1">
    <source>
        <dbReference type="ARBA" id="ARBA00023002"/>
    </source>
</evidence>
<dbReference type="InterPro" id="IPR015590">
    <property type="entry name" value="Aldehyde_DH_dom"/>
</dbReference>
<keyword evidence="4" id="KW-1185">Reference proteome</keyword>
<dbReference type="KEGG" id="tak:Tharo_1136"/>
<dbReference type="InterPro" id="IPR016163">
    <property type="entry name" value="Ald_DH_C"/>
</dbReference>
<reference evidence="3 4" key="1">
    <citation type="submission" date="2018-03" db="EMBL/GenBank/DDBJ databases">
        <title>Complete genome sequence of Thauera aromatica, a model organism for studying aromatic compound degradation under denitrifying conditions.</title>
        <authorList>
            <person name="Lo H.-Y."/>
            <person name="Goris T."/>
            <person name="Boll M."/>
            <person name="Mueller J.A."/>
        </authorList>
    </citation>
    <scope>NUCLEOTIDE SEQUENCE [LARGE SCALE GENOMIC DNA]</scope>
    <source>
        <strain evidence="3 4">K172</strain>
    </source>
</reference>
<dbReference type="EMBL" id="CP028339">
    <property type="protein sequence ID" value="AVR88073.1"/>
    <property type="molecule type" value="Genomic_DNA"/>
</dbReference>
<dbReference type="SUPFAM" id="SSF53720">
    <property type="entry name" value="ALDH-like"/>
    <property type="match status" value="1"/>
</dbReference>
<dbReference type="NCBIfam" id="NF008868">
    <property type="entry name" value="PRK11903.1"/>
    <property type="match status" value="1"/>
</dbReference>
<dbReference type="PANTHER" id="PTHR43111">
    <property type="entry name" value="ALDEHYDE DEHYDROGENASE B-RELATED"/>
    <property type="match status" value="1"/>
</dbReference>
<dbReference type="Proteomes" id="UP000241885">
    <property type="component" value="Chromosome"/>
</dbReference>
<dbReference type="AlphaFoldDB" id="A0A2R4BLJ2"/>
<evidence type="ECO:0000313" key="4">
    <source>
        <dbReference type="Proteomes" id="UP000241885"/>
    </source>
</evidence>
<protein>
    <submittedName>
        <fullName evidence="3">3,4-dehydroadipyl-CoA semialdehyde dehydrogenase BoxD</fullName>
    </submittedName>
</protein>
<dbReference type="NCBIfam" id="TIGR02278">
    <property type="entry name" value="PaaN-DH"/>
    <property type="match status" value="1"/>
</dbReference>
<dbReference type="PANTHER" id="PTHR43111:SF1">
    <property type="entry name" value="ALDEHYDE DEHYDROGENASE B-RELATED"/>
    <property type="match status" value="1"/>
</dbReference>
<dbReference type="OrthoDB" id="9759612at2"/>
<dbReference type="InterPro" id="IPR016162">
    <property type="entry name" value="Ald_DH_N"/>
</dbReference>
<feature type="domain" description="Aldehyde dehydrogenase" evidence="2">
    <location>
        <begin position="11"/>
        <end position="440"/>
    </location>
</feature>
<name>A0A2R4BLJ2_THAAR</name>
<sequence length="525" mass="54313">MKLANHLCGRWQEGGGEGLALLDPVSGEPLVSVSSEGLDLAEALAFARREGGRALRAMTYEMRAAALTRVADVLQAKRADYFDISLRNSGATEADAGFDVDGAIFTLKAYARAGKVLGAGRCLREGARVPLAKDGVFQGQHFLVPMSGAAIFINAFNFPAWGLWEKAAPALLAGMPVFVKPATPTAWLAQRMVADVVEAGVLPPGALSIVCGSARDLLDHVGECDVVSFTGSADTAARIRNHPAVVARAVRINVEADSVNSAILGPDAVPGSAEFDLAVKEIVRELSIKAGQKCTAIRRVLAPAPVARALADAVAARLAKMPVGNPRTTGVRIGPLVSKAQQTAALAGLAKLREDAEVVYGGDPDFVPVDADPRQAAFVQPTLLFCEKGLAARYVHDVEVFGPVATVLPYADAAEAVAIARRGGGSLVASVYSADPAFVGALVPAIADLHGRIMVVDAAVGSNHTGHGNVMPTCLHGGPGRAGGGEELGGLRALAMYHRRHVVQGGPAVLELLSQEAVDAALLGA</sequence>
<dbReference type="RefSeq" id="WP_107220375.1">
    <property type="nucleotide sequence ID" value="NZ_CP028339.1"/>
</dbReference>
<keyword evidence="1" id="KW-0560">Oxidoreductase</keyword>
<dbReference type="InterPro" id="IPR011966">
    <property type="entry name" value="PaaN-DH"/>
</dbReference>
<proteinExistence type="predicted"/>
<dbReference type="Gene3D" id="3.40.605.10">
    <property type="entry name" value="Aldehyde Dehydrogenase, Chain A, domain 1"/>
    <property type="match status" value="1"/>
</dbReference>
<dbReference type="Pfam" id="PF00171">
    <property type="entry name" value="Aldedh"/>
    <property type="match status" value="1"/>
</dbReference>
<evidence type="ECO:0000313" key="3">
    <source>
        <dbReference type="EMBL" id="AVR88073.1"/>
    </source>
</evidence>